<reference evidence="1 2" key="1">
    <citation type="journal article" date="2011" name="Biochem. Biophys. Res. Commun.">
        <title>Increased number of Arginine-based salt bridges contributes to the thermotolerance of thermotolerant acetic acid bacteria, Acetobacter tropicalis SKU1100.</title>
        <authorList>
            <person name="Matsutani M."/>
            <person name="Hirakawa H."/>
            <person name="Nishikura M."/>
            <person name="Soemphol W."/>
            <person name="Ali I.A.I."/>
            <person name="Yakushi T."/>
            <person name="Matsushita K."/>
        </authorList>
    </citation>
    <scope>NUCLEOTIDE SEQUENCE [LARGE SCALE GENOMIC DNA]</scope>
    <source>
        <strain evidence="1 2">NBRC 101654</strain>
    </source>
</reference>
<gene>
    <name evidence="1" type="ORF">ATPR_2695</name>
</gene>
<dbReference type="EMBL" id="BABS01000112">
    <property type="protein sequence ID" value="GAA09691.1"/>
    <property type="molecule type" value="Genomic_DNA"/>
</dbReference>
<proteinExistence type="predicted"/>
<dbReference type="SUPFAM" id="SSF88874">
    <property type="entry name" value="Receptor-binding domain of short tail fibre protein gp12"/>
    <property type="match status" value="1"/>
</dbReference>
<organism evidence="1 2">
    <name type="scientific">Acetobacter tropicalis NBRC 101654</name>
    <dbReference type="NCBI Taxonomy" id="749388"/>
    <lineage>
        <taxon>Bacteria</taxon>
        <taxon>Pseudomonadati</taxon>
        <taxon>Pseudomonadota</taxon>
        <taxon>Alphaproteobacteria</taxon>
        <taxon>Acetobacterales</taxon>
        <taxon>Acetobacteraceae</taxon>
        <taxon>Acetobacter</taxon>
    </lineage>
</organism>
<evidence type="ECO:0008006" key="3">
    <source>
        <dbReference type="Google" id="ProtNLM"/>
    </source>
</evidence>
<comment type="caution">
    <text evidence="1">The sequence shown here is derived from an EMBL/GenBank/DDBJ whole genome shotgun (WGS) entry which is preliminary data.</text>
</comment>
<protein>
    <recommendedName>
        <fullName evidence="3">Tail fiber protein</fullName>
    </recommendedName>
</protein>
<evidence type="ECO:0000313" key="1">
    <source>
        <dbReference type="EMBL" id="GAA09691.1"/>
    </source>
</evidence>
<sequence length="450" mass="47784">MDSLNFKNPDPKTGQPGTLVTTTWFQNVNDEISNVITENGGTLDSTNTKQLYQTLQTTYAPINSPTFTGTPLVPDTNSSSNGKQIVNFESMQAYVSAGTLGYTPVHQGGGAGQGTNSVYIGWSGSYLKAQVDSTDLGNFAFQGWCNSTFLSLTGGNVTGTFTYNGATVATKNDVNNAETDVKNWVEAGGYNVNGQVNFGAWIEAGANKTMWGGSGTNGAIQSGDYVWSAGVSCIGYGNMQATLQVTDVNGNGGDPRVGAHLYVKDYNGVQTDWYFNTAGRLRDPKANYVDATPRGAIIMWYGSASNVPTGWAICDGTNGTPDLRDKVVVGAGIQALGHIAGDWNATATTTNNGNHNHYSNTQGHTLTVDEMPSHQHTYSWHGITSEGHGTDTMGSGGDTSTWNGSNGTSYTGGNQPHSHGINWDGDHNHSVTVSTQQPSFYLYYIMKTGN</sequence>
<dbReference type="CDD" id="cd22641">
    <property type="entry name" value="C24-like"/>
    <property type="match status" value="1"/>
</dbReference>
<dbReference type="RefSeq" id="WP_006559715.1">
    <property type="nucleotide sequence ID" value="NZ_BABS01000112.1"/>
</dbReference>
<accession>F7VH46</accession>
<name>F7VH46_9PROT</name>
<dbReference type="Proteomes" id="UP000004319">
    <property type="component" value="Unassembled WGS sequence"/>
</dbReference>
<evidence type="ECO:0000313" key="2">
    <source>
        <dbReference type="Proteomes" id="UP000004319"/>
    </source>
</evidence>
<dbReference type="AlphaFoldDB" id="F7VH46"/>